<dbReference type="EMBL" id="CP006868">
    <property type="protein sequence ID" value="UXD22265.1"/>
    <property type="molecule type" value="Genomic_DNA"/>
</dbReference>
<gene>
    <name evidence="2" type="ORF">IPA_03060</name>
</gene>
<feature type="transmembrane region" description="Helical" evidence="1">
    <location>
        <begin position="20"/>
        <end position="43"/>
    </location>
</feature>
<accession>A0A977KCN6</accession>
<evidence type="ECO:0000313" key="2">
    <source>
        <dbReference type="EMBL" id="UXD22265.1"/>
    </source>
</evidence>
<evidence type="ECO:0000313" key="3">
    <source>
        <dbReference type="Proteomes" id="UP001063698"/>
    </source>
</evidence>
<keyword evidence="1" id="KW-0812">Transmembrane</keyword>
<protein>
    <submittedName>
        <fullName evidence="2">Uncharacterized protein</fullName>
    </submittedName>
</protein>
<name>A0A977KCN6_9CREN</name>
<keyword evidence="1" id="KW-0472">Membrane</keyword>
<evidence type="ECO:0000256" key="1">
    <source>
        <dbReference type="SAM" id="Phobius"/>
    </source>
</evidence>
<reference evidence="2" key="1">
    <citation type="submission" date="2013-11" db="EMBL/GenBank/DDBJ databases">
        <title>Comparative genomics of Ignicoccus.</title>
        <authorList>
            <person name="Podar M."/>
        </authorList>
    </citation>
    <scope>NUCLEOTIDE SEQUENCE</scope>
    <source>
        <strain evidence="2">DSM 13166</strain>
    </source>
</reference>
<dbReference type="Proteomes" id="UP001063698">
    <property type="component" value="Chromosome"/>
</dbReference>
<dbReference type="KEGG" id="ipc:IPA_03060"/>
<proteinExistence type="predicted"/>
<sequence length="64" mass="7488">MRKLRKGLITDLIAEYLTPLNLFLFITFLMTIAVMAWFMNIWWTVEQQRLLLAQQATQGTLSSP</sequence>
<keyword evidence="3" id="KW-1185">Reference proteome</keyword>
<organism evidence="2 3">
    <name type="scientific">Ignicoccus pacificus DSM 13166</name>
    <dbReference type="NCBI Taxonomy" id="940294"/>
    <lineage>
        <taxon>Archaea</taxon>
        <taxon>Thermoproteota</taxon>
        <taxon>Thermoprotei</taxon>
        <taxon>Desulfurococcales</taxon>
        <taxon>Desulfurococcaceae</taxon>
        <taxon>Ignicoccus</taxon>
    </lineage>
</organism>
<keyword evidence="1" id="KW-1133">Transmembrane helix</keyword>
<dbReference type="AlphaFoldDB" id="A0A977KCN6"/>